<dbReference type="InterPro" id="IPR036365">
    <property type="entry name" value="PGBD-like_sf"/>
</dbReference>
<dbReference type="GO" id="GO:0071555">
    <property type="term" value="P:cell wall organization"/>
    <property type="evidence" value="ECO:0007669"/>
    <property type="project" value="UniProtKB-KW"/>
</dbReference>
<sequence>MIRNLLLLLVFIITGCSTLSSRTGYYVDTSHPSQNSNQRIQYVIIHYTVSDDEYSLYLLTKGKVSSHYLIPSQPTQAHNLPVILQLVPEALRAWHAGDSRWRYHSSLNDSSIGIEIVNAGFKVDQNGNKVWAPFNPSQISALIPLVKDIMQRYNIPPENIIGHSDIAPLRKEDPGRAFPWEALSKQGIGAWPDAKTVANYLSNRSVNEPSNILLLQKALRFYGYADIPLSGELDSATQKTISAFQMHFRPRNIDGLADAETEAIALALIEKYRDMPKFLSLNQLEYLQGSQEGD</sequence>
<comment type="caution">
    <text evidence="7">The sequence shown here is derived from an EMBL/GenBank/DDBJ whole genome shotgun (WGS) entry which is preliminary data.</text>
</comment>
<evidence type="ECO:0000256" key="5">
    <source>
        <dbReference type="ARBA" id="ARBA00023316"/>
    </source>
</evidence>
<dbReference type="PROSITE" id="PS51257">
    <property type="entry name" value="PROKAR_LIPOPROTEIN"/>
    <property type="match status" value="1"/>
</dbReference>
<gene>
    <name evidence="7" type="ORF">A3Q29_15115</name>
</gene>
<dbReference type="Pfam" id="PF01510">
    <property type="entry name" value="Amidase_2"/>
    <property type="match status" value="1"/>
</dbReference>
<reference evidence="7 8" key="1">
    <citation type="submission" date="2016-03" db="EMBL/GenBank/DDBJ databases">
        <title>Genome sequence of Providencia stuartii strain, isolated from the salivary glands of larval Lucilia sericata.</title>
        <authorList>
            <person name="Yuan Y."/>
            <person name="Zhang Y."/>
            <person name="Fu S."/>
            <person name="Crippen T.L."/>
            <person name="Visi D."/>
            <person name="Benbow M.E."/>
            <person name="Allen M."/>
            <person name="Tomberlin J.K."/>
            <person name="Sze S.-H."/>
            <person name="Tarone A.M."/>
        </authorList>
    </citation>
    <scope>NUCLEOTIDE SEQUENCE [LARGE SCALE GENOMIC DNA]</scope>
    <source>
        <strain evidence="7 8">Crippen</strain>
    </source>
</reference>
<dbReference type="PANTHER" id="PTHR30417:SF1">
    <property type="entry name" value="N-ACETYLMURAMOYL-L-ALANINE AMIDASE AMID"/>
    <property type="match status" value="1"/>
</dbReference>
<evidence type="ECO:0000256" key="2">
    <source>
        <dbReference type="ARBA" id="ARBA00007553"/>
    </source>
</evidence>
<protein>
    <recommendedName>
        <fullName evidence="3">N-acetylmuramoyl-L-alanine amidase</fullName>
        <ecNumber evidence="3">3.5.1.28</ecNumber>
    </recommendedName>
</protein>
<dbReference type="InterPro" id="IPR051206">
    <property type="entry name" value="NAMLAA_amidase_2"/>
</dbReference>
<accession>A0A1S1HY10</accession>
<evidence type="ECO:0000313" key="7">
    <source>
        <dbReference type="EMBL" id="OHT25240.1"/>
    </source>
</evidence>
<dbReference type="SUPFAM" id="SSF55846">
    <property type="entry name" value="N-acetylmuramoyl-L-alanine amidase-like"/>
    <property type="match status" value="1"/>
</dbReference>
<dbReference type="EMBL" id="LVIE01000057">
    <property type="protein sequence ID" value="OHT25240.1"/>
    <property type="molecule type" value="Genomic_DNA"/>
</dbReference>
<dbReference type="Gene3D" id="3.40.80.10">
    <property type="entry name" value="Peptidoglycan recognition protein-like"/>
    <property type="match status" value="1"/>
</dbReference>
<evidence type="ECO:0000313" key="8">
    <source>
        <dbReference type="Proteomes" id="UP000179588"/>
    </source>
</evidence>
<dbReference type="Pfam" id="PF01471">
    <property type="entry name" value="PG_binding_1"/>
    <property type="match status" value="1"/>
</dbReference>
<dbReference type="OrthoDB" id="9794842at2"/>
<dbReference type="RefSeq" id="WP_070925801.1">
    <property type="nucleotide sequence ID" value="NZ_VAUE01000018.1"/>
</dbReference>
<dbReference type="InterPro" id="IPR002502">
    <property type="entry name" value="Amidase_domain"/>
</dbReference>
<dbReference type="CDD" id="cd06583">
    <property type="entry name" value="PGRP"/>
    <property type="match status" value="1"/>
</dbReference>
<proteinExistence type="inferred from homology"/>
<name>A0A1S1HY10_PROST</name>
<dbReference type="GO" id="GO:0019867">
    <property type="term" value="C:outer membrane"/>
    <property type="evidence" value="ECO:0007669"/>
    <property type="project" value="TreeGrafter"/>
</dbReference>
<dbReference type="Gene3D" id="1.10.101.10">
    <property type="entry name" value="PGBD-like superfamily/PGBD"/>
    <property type="match status" value="1"/>
</dbReference>
<comment type="catalytic activity">
    <reaction evidence="1">
        <text>Hydrolyzes the link between N-acetylmuramoyl residues and L-amino acid residues in certain cell-wall glycopeptides.</text>
        <dbReference type="EC" id="3.5.1.28"/>
    </reaction>
</comment>
<dbReference type="AlphaFoldDB" id="A0A1S1HY10"/>
<evidence type="ECO:0000256" key="1">
    <source>
        <dbReference type="ARBA" id="ARBA00001561"/>
    </source>
</evidence>
<dbReference type="SMART" id="SM00644">
    <property type="entry name" value="Ami_2"/>
    <property type="match status" value="1"/>
</dbReference>
<evidence type="ECO:0000256" key="4">
    <source>
        <dbReference type="ARBA" id="ARBA00022801"/>
    </source>
</evidence>
<comment type="similarity">
    <text evidence="2">Belongs to the N-acetylmuramoyl-L-alanine amidase 2 family.</text>
</comment>
<keyword evidence="4" id="KW-0378">Hydrolase</keyword>
<dbReference type="SUPFAM" id="SSF47090">
    <property type="entry name" value="PGBD-like"/>
    <property type="match status" value="1"/>
</dbReference>
<dbReference type="InterPro" id="IPR036366">
    <property type="entry name" value="PGBDSf"/>
</dbReference>
<keyword evidence="5" id="KW-0961">Cell wall biogenesis/degradation</keyword>
<dbReference type="FunFam" id="3.40.80.10:FF:000003">
    <property type="entry name" value="N-acetylmuramoyl-L-alanine amidase"/>
    <property type="match status" value="1"/>
</dbReference>
<keyword evidence="8" id="KW-1185">Reference proteome</keyword>
<dbReference type="InterPro" id="IPR036505">
    <property type="entry name" value="Amidase/PGRP_sf"/>
</dbReference>
<organism evidence="7 8">
    <name type="scientific">Providencia stuartii</name>
    <dbReference type="NCBI Taxonomy" id="588"/>
    <lineage>
        <taxon>Bacteria</taxon>
        <taxon>Pseudomonadati</taxon>
        <taxon>Pseudomonadota</taxon>
        <taxon>Gammaproteobacteria</taxon>
        <taxon>Enterobacterales</taxon>
        <taxon>Morganellaceae</taxon>
        <taxon>Providencia</taxon>
    </lineage>
</organism>
<dbReference type="GO" id="GO:0008745">
    <property type="term" value="F:N-acetylmuramoyl-L-alanine amidase activity"/>
    <property type="evidence" value="ECO:0007669"/>
    <property type="project" value="UniProtKB-EC"/>
</dbReference>
<dbReference type="Proteomes" id="UP000179588">
    <property type="component" value="Unassembled WGS sequence"/>
</dbReference>
<evidence type="ECO:0000259" key="6">
    <source>
        <dbReference type="SMART" id="SM00644"/>
    </source>
</evidence>
<dbReference type="EC" id="3.5.1.28" evidence="3"/>
<evidence type="ECO:0000256" key="3">
    <source>
        <dbReference type="ARBA" id="ARBA00011901"/>
    </source>
</evidence>
<dbReference type="PANTHER" id="PTHR30417">
    <property type="entry name" value="N-ACETYLMURAMOYL-L-ALANINE AMIDASE AMID"/>
    <property type="match status" value="1"/>
</dbReference>
<feature type="domain" description="N-acetylmuramoyl-L-alanine amidase" evidence="6">
    <location>
        <begin position="28"/>
        <end position="175"/>
    </location>
</feature>
<dbReference type="GO" id="GO:0009254">
    <property type="term" value="P:peptidoglycan turnover"/>
    <property type="evidence" value="ECO:0007669"/>
    <property type="project" value="TreeGrafter"/>
</dbReference>
<dbReference type="GO" id="GO:0009253">
    <property type="term" value="P:peptidoglycan catabolic process"/>
    <property type="evidence" value="ECO:0007669"/>
    <property type="project" value="InterPro"/>
</dbReference>
<dbReference type="InterPro" id="IPR002477">
    <property type="entry name" value="Peptidoglycan-bd-like"/>
</dbReference>